<feature type="region of interest" description="Disordered" evidence="1">
    <location>
        <begin position="67"/>
        <end position="177"/>
    </location>
</feature>
<feature type="compositionally biased region" description="Polar residues" evidence="1">
    <location>
        <begin position="224"/>
        <end position="236"/>
    </location>
</feature>
<dbReference type="Gene3D" id="3.40.50.720">
    <property type="entry name" value="NAD(P)-binding Rossmann-like Domain"/>
    <property type="match status" value="1"/>
</dbReference>
<feature type="compositionally biased region" description="Basic and acidic residues" evidence="1">
    <location>
        <begin position="545"/>
        <end position="572"/>
    </location>
</feature>
<dbReference type="InterPro" id="IPR013549">
    <property type="entry name" value="DUF1731"/>
</dbReference>
<sequence>MAALVKAASNLFSPAKPLFRDGSDGENEYFTVVISGSHGMLGGFLIDMFRDGNVKIDGRPVRCRRLVRTRGKRRSSQGMSFSRSRTKSSTAPGESPLPPRPAFLPSASFVDAAEKAEDSAESSSSEETLRRDAKSPSELQDAQVPADPSAEETRGATADRQAASEADHTAKNNTEEDEILWDIPNQWIEAEKLEGVDAVIHLAGEPLAEKGEVAGELAPDRASLASSRGGAQSSEAVSGVEGQGAETGPDDEVPTRDFSGGWGGQKLRSFLSGEEWLRSLGAWTDAKKKEIMDSRVNSIRLLVDTFKRLERPPKTFFVASGVGVYGIDHGDEICDDETAAGTTFISEVSVRLEQEAAKAASRQSSVFEKFVSPESDLPEQLEQDLAGNGALNCRVVFLRFGVMLSTRGGMLPRLLPLYKMRFGARLGDGRQWMSWVSLRDAARAVVFLLEKEQAEIQGPVNVCAPAPMRNEDFAAEFHKVLHPRAWFTFTMPVPAWLLRMVLGQLADEVLLGGQRAAPGRLSEADFAFDHPSVAEALLWSLEDQKSRKTRANEAKEGGEGENEHTEEERVAALDRLTTQQLELAEQMREQDRKQEEKRHELLLKRRQSSKTVDPSLQPREERDEEAGDAKGRAAAA</sequence>
<evidence type="ECO:0000313" key="3">
    <source>
        <dbReference type="EMBL" id="KFG46989.1"/>
    </source>
</evidence>
<accession>A0A086KRH1</accession>
<reference evidence="3 4" key="1">
    <citation type="submission" date="2014-02" db="EMBL/GenBank/DDBJ databases">
        <authorList>
            <person name="Sibley D."/>
            <person name="Venepally P."/>
            <person name="Karamycheva S."/>
            <person name="Hadjithomas M."/>
            <person name="Khan A."/>
            <person name="Brunk B."/>
            <person name="Roos D."/>
            <person name="Caler E."/>
            <person name="Lorenzi H."/>
        </authorList>
    </citation>
    <scope>NUCLEOTIDE SEQUENCE [LARGE SCALE GENOMIC DNA]</scope>
    <source>
        <strain evidence="3 4">GAB2-2007-GAL-DOM2</strain>
    </source>
</reference>
<feature type="compositionally biased region" description="Basic and acidic residues" evidence="1">
    <location>
        <begin position="627"/>
        <end position="636"/>
    </location>
</feature>
<dbReference type="EMBL" id="AHZU02000233">
    <property type="protein sequence ID" value="KFG46989.1"/>
    <property type="molecule type" value="Genomic_DNA"/>
</dbReference>
<name>A0A086KRH1_TOXGO</name>
<dbReference type="PANTHER" id="PTHR11092:SF0">
    <property type="entry name" value="EPIMERASE FAMILY PROTEIN SDR39U1"/>
    <property type="match status" value="1"/>
</dbReference>
<feature type="compositionally biased region" description="Basic and acidic residues" evidence="1">
    <location>
        <begin position="165"/>
        <end position="174"/>
    </location>
</feature>
<dbReference type="PANTHER" id="PTHR11092">
    <property type="entry name" value="SUGAR NUCLEOTIDE EPIMERASE RELATED"/>
    <property type="match status" value="1"/>
</dbReference>
<gene>
    <name evidence="3" type="ORF">TGDOM2_246080</name>
</gene>
<dbReference type="Proteomes" id="UP000028837">
    <property type="component" value="Unassembled WGS sequence"/>
</dbReference>
<evidence type="ECO:0000259" key="2">
    <source>
        <dbReference type="Pfam" id="PF08338"/>
    </source>
</evidence>
<comment type="caution">
    <text evidence="3">The sequence shown here is derived from an EMBL/GenBank/DDBJ whole genome shotgun (WGS) entry which is preliminary data.</text>
</comment>
<dbReference type="InterPro" id="IPR036291">
    <property type="entry name" value="NAD(P)-bd_dom_sf"/>
</dbReference>
<dbReference type="Pfam" id="PF08338">
    <property type="entry name" value="DUF1731"/>
    <property type="match status" value="1"/>
</dbReference>
<dbReference type="VEuPathDB" id="ToxoDB:TGDOM2_246080"/>
<feature type="region of interest" description="Disordered" evidence="1">
    <location>
        <begin position="545"/>
        <end position="636"/>
    </location>
</feature>
<feature type="region of interest" description="Disordered" evidence="1">
    <location>
        <begin position="220"/>
        <end position="259"/>
    </location>
</feature>
<feature type="compositionally biased region" description="Polar residues" evidence="1">
    <location>
        <begin position="76"/>
        <end position="92"/>
    </location>
</feature>
<dbReference type="OrthoDB" id="276721at2759"/>
<organism evidence="3 4">
    <name type="scientific">Toxoplasma gondii GAB2-2007-GAL-DOM2</name>
    <dbReference type="NCBI Taxonomy" id="1130820"/>
    <lineage>
        <taxon>Eukaryota</taxon>
        <taxon>Sar</taxon>
        <taxon>Alveolata</taxon>
        <taxon>Apicomplexa</taxon>
        <taxon>Conoidasida</taxon>
        <taxon>Coccidia</taxon>
        <taxon>Eucoccidiorida</taxon>
        <taxon>Eimeriorina</taxon>
        <taxon>Sarcocystidae</taxon>
        <taxon>Toxoplasma</taxon>
    </lineage>
</organism>
<protein>
    <submittedName>
        <fullName evidence="3">NAD dependent epimerase/dehydratase family protein</fullName>
    </submittedName>
</protein>
<feature type="compositionally biased region" description="Basic and acidic residues" evidence="1">
    <location>
        <begin position="585"/>
        <end position="603"/>
    </location>
</feature>
<dbReference type="SUPFAM" id="SSF51735">
    <property type="entry name" value="NAD(P)-binding Rossmann-fold domains"/>
    <property type="match status" value="1"/>
</dbReference>
<evidence type="ECO:0000256" key="1">
    <source>
        <dbReference type="SAM" id="MobiDB-lite"/>
    </source>
</evidence>
<dbReference type="AlphaFoldDB" id="A0A086KRH1"/>
<feature type="domain" description="DUF1731" evidence="2">
    <location>
        <begin position="493"/>
        <end position="537"/>
    </location>
</feature>
<proteinExistence type="predicted"/>
<evidence type="ECO:0000313" key="4">
    <source>
        <dbReference type="Proteomes" id="UP000028837"/>
    </source>
</evidence>